<dbReference type="EMBL" id="SMFR01000001">
    <property type="protein sequence ID" value="TCK00555.1"/>
    <property type="molecule type" value="Genomic_DNA"/>
</dbReference>
<accession>A0A4R1G2S8</accession>
<protein>
    <recommendedName>
        <fullName evidence="4">Phage-related protein</fullName>
    </recommendedName>
</protein>
<proteinExistence type="predicted"/>
<evidence type="ECO:0000256" key="1">
    <source>
        <dbReference type="SAM" id="MobiDB-lite"/>
    </source>
</evidence>
<comment type="caution">
    <text evidence="2">The sequence shown here is derived from an EMBL/GenBank/DDBJ whole genome shotgun (WGS) entry which is preliminary data.</text>
</comment>
<dbReference type="RefSeq" id="WP_067455184.1">
    <property type="nucleotide sequence ID" value="NZ_SMFR01000001.1"/>
</dbReference>
<feature type="region of interest" description="Disordered" evidence="1">
    <location>
        <begin position="178"/>
        <end position="203"/>
    </location>
</feature>
<feature type="region of interest" description="Disordered" evidence="1">
    <location>
        <begin position="1"/>
        <end position="158"/>
    </location>
</feature>
<feature type="compositionally biased region" description="Basic and acidic residues" evidence="1">
    <location>
        <begin position="182"/>
        <end position="203"/>
    </location>
</feature>
<organism evidence="2 3">
    <name type="scientific">Nocardia alba</name>
    <dbReference type="NCBI Taxonomy" id="225051"/>
    <lineage>
        <taxon>Bacteria</taxon>
        <taxon>Bacillati</taxon>
        <taxon>Actinomycetota</taxon>
        <taxon>Actinomycetes</taxon>
        <taxon>Mycobacteriales</taxon>
        <taxon>Nocardiaceae</taxon>
        <taxon>Nocardia</taxon>
    </lineage>
</organism>
<dbReference type="STRING" id="1210063.GCA_001612665_04713"/>
<dbReference type="AlphaFoldDB" id="A0A4R1G2S8"/>
<feature type="compositionally biased region" description="Low complexity" evidence="1">
    <location>
        <begin position="84"/>
        <end position="110"/>
    </location>
</feature>
<keyword evidence="3" id="KW-1185">Reference proteome</keyword>
<evidence type="ECO:0000313" key="2">
    <source>
        <dbReference type="EMBL" id="TCK00555.1"/>
    </source>
</evidence>
<evidence type="ECO:0000313" key="3">
    <source>
        <dbReference type="Proteomes" id="UP000294856"/>
    </source>
</evidence>
<sequence length="472" mass="48746">MDRSRPEDDLDADEEELDDLDPGEDELEDDGDDSAEDDGGVAAAGGVAGAAALAAAAPMGMRARQQQSPGGVAKSTAKPAQPVGKPGAARPAPGGKRPGGKQPAGAAGPRAQKKPPGKGGPAEKGQGDDAKAIATAQQELDAAQKASDALETPHTTATKKLVDSAKAAAIGMSPLTAAVKHSSGDHKNAAKDHGEHEKQQGELDKALSEGGLGMIMKIVDDLKPWIDKIMNWLNKLKDALVKAFEKALKPVINFFEKVWSQTVVPAFKKTVQVVSGAFKSVGEVVGKVFDALKRACATVLKAVGEVLKKLDFTIPSWVPVVGGSSLGLAKIGDTLIEWSTKMRDGGLVRGPGGPREDAVPVLMSNGEFVVNAAATAKHRSVLEAINNESRSTTGFGYAATARSLPATAGAQARALALADRPQLAIVSPIAPSGDRLDRSLSVNISAPTSGHAHTHDTALAARKALTYAAVRR</sequence>
<feature type="compositionally biased region" description="Acidic residues" evidence="1">
    <location>
        <begin position="8"/>
        <end position="39"/>
    </location>
</feature>
<reference evidence="2 3" key="1">
    <citation type="submission" date="2019-03" db="EMBL/GenBank/DDBJ databases">
        <title>Genomic Encyclopedia of Type Strains, Phase IV (KMG-IV): sequencing the most valuable type-strain genomes for metagenomic binning, comparative biology and taxonomic classification.</title>
        <authorList>
            <person name="Goeker M."/>
        </authorList>
    </citation>
    <scope>NUCLEOTIDE SEQUENCE [LARGE SCALE GENOMIC DNA]</scope>
    <source>
        <strain evidence="2 3">DSM 44684</strain>
    </source>
</reference>
<gene>
    <name evidence="2" type="ORF">DFR71_1558</name>
</gene>
<dbReference type="Proteomes" id="UP000294856">
    <property type="component" value="Unassembled WGS sequence"/>
</dbReference>
<name>A0A4R1G2S8_9NOCA</name>
<evidence type="ECO:0008006" key="4">
    <source>
        <dbReference type="Google" id="ProtNLM"/>
    </source>
</evidence>